<feature type="region of interest" description="Disordered" evidence="11">
    <location>
        <begin position="413"/>
        <end position="495"/>
    </location>
</feature>
<dbReference type="InterPro" id="IPR036322">
    <property type="entry name" value="WD40_repeat_dom_sf"/>
</dbReference>
<keyword evidence="8 10" id="KW-0539">Nucleus</keyword>
<dbReference type="GO" id="GO:0000785">
    <property type="term" value="C:chromatin"/>
    <property type="evidence" value="ECO:0007669"/>
    <property type="project" value="TreeGrafter"/>
</dbReference>
<dbReference type="AlphaFoldDB" id="A0AAW1R391"/>
<proteinExistence type="inferred from homology"/>
<dbReference type="GO" id="GO:0006338">
    <property type="term" value="P:chromatin remodeling"/>
    <property type="evidence" value="ECO:0007669"/>
    <property type="project" value="InterPro"/>
</dbReference>
<evidence type="ECO:0000256" key="8">
    <source>
        <dbReference type="ARBA" id="ARBA00023242"/>
    </source>
</evidence>
<feature type="domain" description="Protein HIRA-like C-terminal" evidence="12">
    <location>
        <begin position="731"/>
        <end position="926"/>
    </location>
</feature>
<dbReference type="SMART" id="SM00320">
    <property type="entry name" value="WD40"/>
    <property type="match status" value="6"/>
</dbReference>
<dbReference type="CDD" id="cd00200">
    <property type="entry name" value="WD40"/>
    <property type="match status" value="1"/>
</dbReference>
<dbReference type="InterPro" id="IPR015943">
    <property type="entry name" value="WD40/YVTN_repeat-like_dom_sf"/>
</dbReference>
<evidence type="ECO:0000256" key="6">
    <source>
        <dbReference type="ARBA" id="ARBA00023015"/>
    </source>
</evidence>
<keyword evidence="5 10" id="KW-0156">Chromatin regulator</keyword>
<dbReference type="InterPro" id="IPR001680">
    <property type="entry name" value="WD40_rpt"/>
</dbReference>
<evidence type="ECO:0000259" key="12">
    <source>
        <dbReference type="Pfam" id="PF07569"/>
    </source>
</evidence>
<comment type="caution">
    <text evidence="14">The sequence shown here is derived from an EMBL/GenBank/DDBJ whole genome shotgun (WGS) entry which is preliminary data.</text>
</comment>
<accession>A0AAW1R391</accession>
<dbReference type="InterPro" id="IPR031120">
    <property type="entry name" value="HIR1-like"/>
</dbReference>
<dbReference type="PROSITE" id="PS50294">
    <property type="entry name" value="WD_REPEATS_REGION"/>
    <property type="match status" value="2"/>
</dbReference>
<feature type="domain" description="CAF1B/HIR1 beta-propeller" evidence="13">
    <location>
        <begin position="25"/>
        <end position="375"/>
    </location>
</feature>
<keyword evidence="3 9" id="KW-0853">WD repeat</keyword>
<dbReference type="SUPFAM" id="SSF50978">
    <property type="entry name" value="WD40 repeat-like"/>
    <property type="match status" value="1"/>
</dbReference>
<protein>
    <recommendedName>
        <fullName evidence="10">Protein HIRA</fullName>
    </recommendedName>
</protein>
<feature type="compositionally biased region" description="Polar residues" evidence="11">
    <location>
        <begin position="673"/>
        <end position="684"/>
    </location>
</feature>
<reference evidence="14 15" key="1">
    <citation type="journal article" date="2024" name="Nat. Commun.">
        <title>Phylogenomics reveals the evolutionary origins of lichenization in chlorophyte algae.</title>
        <authorList>
            <person name="Puginier C."/>
            <person name="Libourel C."/>
            <person name="Otte J."/>
            <person name="Skaloud P."/>
            <person name="Haon M."/>
            <person name="Grisel S."/>
            <person name="Petersen M."/>
            <person name="Berrin J.G."/>
            <person name="Delaux P.M."/>
            <person name="Dal Grande F."/>
            <person name="Keller J."/>
        </authorList>
    </citation>
    <scope>NUCLEOTIDE SEQUENCE [LARGE SCALE GENOMIC DNA]</scope>
    <source>
        <strain evidence="14 15">SAG 2145</strain>
    </source>
</reference>
<dbReference type="PANTHER" id="PTHR13831">
    <property type="entry name" value="MEMBER OF THE HIR1 FAMILY OF WD-REPEAT PROTEINS"/>
    <property type="match status" value="1"/>
</dbReference>
<comment type="similarity">
    <text evidence="2 10">Belongs to the WD repeat HIR1 family.</text>
</comment>
<feature type="compositionally biased region" description="Low complexity" evidence="11">
    <location>
        <begin position="589"/>
        <end position="606"/>
    </location>
</feature>
<keyword evidence="10" id="KW-0678">Repressor</keyword>
<dbReference type="GO" id="GO:0006355">
    <property type="term" value="P:regulation of DNA-templated transcription"/>
    <property type="evidence" value="ECO:0007669"/>
    <property type="project" value="InterPro"/>
</dbReference>
<evidence type="ECO:0000256" key="7">
    <source>
        <dbReference type="ARBA" id="ARBA00023163"/>
    </source>
</evidence>
<comment type="subcellular location">
    <subcellularLocation>
        <location evidence="1 10">Nucleus</location>
    </subcellularLocation>
</comment>
<dbReference type="GO" id="GO:0005634">
    <property type="term" value="C:nucleus"/>
    <property type="evidence" value="ECO:0007669"/>
    <property type="project" value="UniProtKB-SubCell"/>
</dbReference>
<evidence type="ECO:0000313" key="14">
    <source>
        <dbReference type="EMBL" id="KAK9828179.1"/>
    </source>
</evidence>
<name>A0AAW1R391_9CHLO</name>
<evidence type="ECO:0000313" key="15">
    <source>
        <dbReference type="Proteomes" id="UP001438707"/>
    </source>
</evidence>
<feature type="repeat" description="WD" evidence="9">
    <location>
        <begin position="9"/>
        <end position="42"/>
    </location>
</feature>
<dbReference type="PROSITE" id="PS50082">
    <property type="entry name" value="WD_REPEATS_2"/>
    <property type="match status" value="3"/>
</dbReference>
<organism evidence="14 15">
    <name type="scientific">Apatococcus lobatus</name>
    <dbReference type="NCBI Taxonomy" id="904363"/>
    <lineage>
        <taxon>Eukaryota</taxon>
        <taxon>Viridiplantae</taxon>
        <taxon>Chlorophyta</taxon>
        <taxon>core chlorophytes</taxon>
        <taxon>Trebouxiophyceae</taxon>
        <taxon>Chlorellales</taxon>
        <taxon>Chlorellaceae</taxon>
        <taxon>Apatococcus</taxon>
    </lineage>
</organism>
<dbReference type="Gene3D" id="2.130.10.10">
    <property type="entry name" value="YVTN repeat-like/Quinoprotein amine dehydrogenase"/>
    <property type="match status" value="2"/>
</dbReference>
<evidence type="ECO:0000256" key="9">
    <source>
        <dbReference type="PROSITE-ProRule" id="PRU00221"/>
    </source>
</evidence>
<dbReference type="GO" id="GO:0000417">
    <property type="term" value="C:HIR complex"/>
    <property type="evidence" value="ECO:0007669"/>
    <property type="project" value="TreeGrafter"/>
</dbReference>
<evidence type="ECO:0000256" key="5">
    <source>
        <dbReference type="ARBA" id="ARBA00022853"/>
    </source>
</evidence>
<dbReference type="InterPro" id="IPR011494">
    <property type="entry name" value="HIRA-like_C"/>
</dbReference>
<evidence type="ECO:0000259" key="13">
    <source>
        <dbReference type="Pfam" id="PF24105"/>
    </source>
</evidence>
<keyword evidence="15" id="KW-1185">Reference proteome</keyword>
<keyword evidence="6 10" id="KW-0805">Transcription regulation</keyword>
<feature type="region of interest" description="Disordered" evidence="11">
    <location>
        <begin position="523"/>
        <end position="622"/>
    </location>
</feature>
<dbReference type="Pfam" id="PF07569">
    <property type="entry name" value="Hira"/>
    <property type="match status" value="1"/>
</dbReference>
<comment type="function">
    <text evidence="10">Required for replication-independent chromatin assembly and for the periodic repression of histone gene transcription during the cell cycle.</text>
</comment>
<evidence type="ECO:0000256" key="2">
    <source>
        <dbReference type="ARBA" id="ARBA00007306"/>
    </source>
</evidence>
<keyword evidence="4 10" id="KW-0677">Repeat</keyword>
<evidence type="ECO:0000256" key="10">
    <source>
        <dbReference type="RuleBase" id="RU364014"/>
    </source>
</evidence>
<gene>
    <name evidence="14" type="ORF">WJX74_002184</name>
</gene>
<feature type="repeat" description="WD" evidence="9">
    <location>
        <begin position="122"/>
        <end position="163"/>
    </location>
</feature>
<dbReference type="GO" id="GO:0006351">
    <property type="term" value="P:DNA-templated transcription"/>
    <property type="evidence" value="ECO:0007669"/>
    <property type="project" value="InterPro"/>
</dbReference>
<feature type="region of interest" description="Disordered" evidence="11">
    <location>
        <begin position="654"/>
        <end position="684"/>
    </location>
</feature>
<sequence>MIIDKPDWVATPGTPIFGVSVHPDGTRIATGGADHKARIWSLLPLLDPQLEITPEVQCPKLLCSLGDHFNPINAVRFSSSGKLATGSDDKLLCIYEQRTGPGKVSLGSTECGVENWRQLHALRGHSNSITDLSWSPDGNLIASSSLDNSVAVWSTQTGRRLKVLDGHESFVKGVAWDPVGKYLATQSDDRSVIIWRVEDWTQLEAVRDPFKHWIGSTFSLRPSWSPDGQFLIAVNCFQSPCHTAAVLQRANWSSTFTSFVGHKAPVVAAACNPHLFYPAEQQPKVLTMANGPDSAQTGGEGGSAEAPAAGSIIALGSQDARLTIWRVDRDRPVVVANRVFEHTVVDLAWTPDGYHLIASSMDGTLAAFHFDPGELGQVMSQEEVGEAMQQLYGDTTARTAWLAESAAQLQAEAASHASLARRQSSNSSRPSISPGPTVNHVPPAPPLHSTNQLAVTGPQAQQSTTAASNSTSIGPLADGPSGGLHSNVSGTAGSASRRIVPQAVGSAQAAGLQQAKPSVVPPGSAFMAAGSRPVPAGLQGRMGPPPPVPMPTSNPGGAPLTDGVGGKRPAPGPADGGRAAKRMMPERVAPGPAAAGQTGPAHPAQGRQQVLSSHTTTLPTGHLGSVVAASDREQNLVRQSPTATTAGLVTCNLGSSDSLATGPEPPRLLEARNQPTPGASGSTQTRVMVTCNGERIWSDGLQGRTVAVCGNLRFAAVALQGGLLQVYTAAGRRWWPQMQLRGEIAQLSCTPHSLQLLILTTLGDLHLLNLETQIEELPRASLASLLSAARPHCQVVSAKLSAAGVPLVTLSDQRAFVYHQGFQLWLLVADQTLPATTFLSTMHGPSVGELGQLQRDAVKAGRLPLRETINARMNAAADDRGRLESNLAGSLAMENAAEHRRWLTTYVRHLSGKEDTGRLTELCQDLLGPMMPVPASEQVAVAAQSQPECPSWQPSILGFGKRQLLDKVLAILGSNRANQRLFAEMKELLAEARQATT</sequence>
<feature type="compositionally biased region" description="Low complexity" evidence="11">
    <location>
        <begin position="459"/>
        <end position="472"/>
    </location>
</feature>
<dbReference type="EMBL" id="JALJOS010000016">
    <property type="protein sequence ID" value="KAK9828179.1"/>
    <property type="molecule type" value="Genomic_DNA"/>
</dbReference>
<feature type="compositionally biased region" description="Polar residues" evidence="11">
    <location>
        <begin position="607"/>
        <end position="619"/>
    </location>
</feature>
<dbReference type="InterPro" id="IPR055410">
    <property type="entry name" value="Beta-prop_CAF1B_HIR1"/>
</dbReference>
<feature type="compositionally biased region" description="Low complexity" evidence="11">
    <location>
        <begin position="413"/>
        <end position="436"/>
    </location>
</feature>
<evidence type="ECO:0000256" key="4">
    <source>
        <dbReference type="ARBA" id="ARBA00022737"/>
    </source>
</evidence>
<keyword evidence="7 10" id="KW-0804">Transcription</keyword>
<feature type="compositionally biased region" description="Pro residues" evidence="11">
    <location>
        <begin position="543"/>
        <end position="552"/>
    </location>
</feature>
<evidence type="ECO:0000256" key="11">
    <source>
        <dbReference type="SAM" id="MobiDB-lite"/>
    </source>
</evidence>
<dbReference type="Proteomes" id="UP001438707">
    <property type="component" value="Unassembled WGS sequence"/>
</dbReference>
<dbReference type="PANTHER" id="PTHR13831:SF0">
    <property type="entry name" value="PROTEIN HIRA"/>
    <property type="match status" value="1"/>
</dbReference>
<feature type="repeat" description="WD" evidence="9">
    <location>
        <begin position="164"/>
        <end position="205"/>
    </location>
</feature>
<dbReference type="GO" id="GO:0031491">
    <property type="term" value="F:nucleosome binding"/>
    <property type="evidence" value="ECO:0007669"/>
    <property type="project" value="TreeGrafter"/>
</dbReference>
<feature type="compositionally biased region" description="Polar residues" evidence="11">
    <location>
        <begin position="484"/>
        <end position="494"/>
    </location>
</feature>
<evidence type="ECO:0000256" key="1">
    <source>
        <dbReference type="ARBA" id="ARBA00004123"/>
    </source>
</evidence>
<evidence type="ECO:0000256" key="3">
    <source>
        <dbReference type="ARBA" id="ARBA00022574"/>
    </source>
</evidence>
<dbReference type="Pfam" id="PF24105">
    <property type="entry name" value="Beta-prop_CAF1B_HIR1"/>
    <property type="match status" value="1"/>
</dbReference>